<dbReference type="RefSeq" id="WP_163917498.1">
    <property type="nucleotide sequence ID" value="NZ_AP022593.1"/>
</dbReference>
<sequence>MRSALVLLASFLATTAVTVTTPMAAPARAEAPMPDLSGYATVAPDAFVADGEAYFQTPDGLLCSIQPTRGTAGCDGKLPATLIGVNEIVLAADVNARGLRATANPRFVKASGDAAPVLHDGQKLVFGDFECAVGPGPRTACTKGSPAAQWMVVSPGRTGIGPATDGLPEGFPDPNDFVVGDDTYIVGTGAKNLFPVFTVDGGLTCSIVVFSGGEIGCNGTLPGVAAGENEVFAQLPGGAGIRRTDDPKFDHPAYPGNVRQLPVGYRVNGSGSTCMAVTGGVACYGTLAGATRGFQVGPEGTTTFGG</sequence>
<dbReference type="EMBL" id="AP022593">
    <property type="protein sequence ID" value="BBY47587.1"/>
    <property type="molecule type" value="Genomic_DNA"/>
</dbReference>
<name>A0A7I7RSR3_9MYCO</name>
<feature type="chain" id="PRO_5029704775" description="ScyD/ScyE family protein" evidence="1">
    <location>
        <begin position="25"/>
        <end position="306"/>
    </location>
</feature>
<organism evidence="2 3">
    <name type="scientific">Mycolicibacterium arabiense</name>
    <dbReference type="NCBI Taxonomy" id="1286181"/>
    <lineage>
        <taxon>Bacteria</taxon>
        <taxon>Bacillati</taxon>
        <taxon>Actinomycetota</taxon>
        <taxon>Actinomycetes</taxon>
        <taxon>Mycobacteriales</taxon>
        <taxon>Mycobacteriaceae</taxon>
        <taxon>Mycolicibacterium</taxon>
    </lineage>
</organism>
<proteinExistence type="predicted"/>
<dbReference type="Proteomes" id="UP000467428">
    <property type="component" value="Chromosome"/>
</dbReference>
<keyword evidence="3" id="KW-1185">Reference proteome</keyword>
<dbReference type="AlphaFoldDB" id="A0A7I7RSR3"/>
<evidence type="ECO:0000313" key="3">
    <source>
        <dbReference type="Proteomes" id="UP000467428"/>
    </source>
</evidence>
<feature type="signal peptide" evidence="1">
    <location>
        <begin position="1"/>
        <end position="24"/>
    </location>
</feature>
<accession>A0A7I7RSR3</accession>
<keyword evidence="1" id="KW-0732">Signal</keyword>
<geneLocation type="plasmid" evidence="3">
    <name>pjcm18538 dna</name>
</geneLocation>
<dbReference type="KEGG" id="marz:MARA_10550"/>
<gene>
    <name evidence="2" type="ORF">MARA_10550</name>
</gene>
<reference evidence="2 3" key="1">
    <citation type="journal article" date="2019" name="Emerg. Microbes Infect.">
        <title>Comprehensive subspecies identification of 175 nontuberculous mycobacteria species based on 7547 genomic profiles.</title>
        <authorList>
            <person name="Matsumoto Y."/>
            <person name="Kinjo T."/>
            <person name="Motooka D."/>
            <person name="Nabeya D."/>
            <person name="Jung N."/>
            <person name="Uechi K."/>
            <person name="Horii T."/>
            <person name="Iida T."/>
            <person name="Fujita J."/>
            <person name="Nakamura S."/>
        </authorList>
    </citation>
    <scope>NUCLEOTIDE SEQUENCE [LARGE SCALE GENOMIC DNA]</scope>
    <source>
        <strain evidence="2 3">JCM 18538</strain>
    </source>
</reference>
<evidence type="ECO:0008006" key="4">
    <source>
        <dbReference type="Google" id="ProtNLM"/>
    </source>
</evidence>
<evidence type="ECO:0000313" key="2">
    <source>
        <dbReference type="EMBL" id="BBY47587.1"/>
    </source>
</evidence>
<evidence type="ECO:0000256" key="1">
    <source>
        <dbReference type="SAM" id="SignalP"/>
    </source>
</evidence>
<protein>
    <recommendedName>
        <fullName evidence="4">ScyD/ScyE family protein</fullName>
    </recommendedName>
</protein>